<reference evidence="2 3" key="2">
    <citation type="journal article" date="2018" name="Hortic Res">
        <title>Improved Brassica rapa reference genome by single-molecule sequencing and chromosome conformation capture technologies.</title>
        <authorList>
            <person name="Zhang L."/>
            <person name="Cai X."/>
            <person name="Wu J."/>
            <person name="Liu M."/>
            <person name="Grob S."/>
            <person name="Cheng F."/>
            <person name="Liang J."/>
            <person name="Cai C."/>
            <person name="Liu Z."/>
            <person name="Liu B."/>
            <person name="Wang F."/>
            <person name="Li S."/>
            <person name="Liu F."/>
            <person name="Li X."/>
            <person name="Cheng L."/>
            <person name="Yang W."/>
            <person name="Li M.H."/>
            <person name="Grossniklaus U."/>
            <person name="Zheng H."/>
            <person name="Wang X."/>
        </authorList>
    </citation>
    <scope>NUCLEOTIDE SEQUENCE [LARGE SCALE GENOMIC DNA]</scope>
    <source>
        <strain evidence="2 3">cv. Chiifu-401-42</strain>
    </source>
</reference>
<dbReference type="EnsemblPlants" id="Bra009897.1">
    <property type="protein sequence ID" value="Bra009897.1-P"/>
    <property type="gene ID" value="Bra009897"/>
</dbReference>
<name>M4D099_BRACM</name>
<dbReference type="Pfam" id="PF12041">
    <property type="entry name" value="DELLA"/>
    <property type="match status" value="1"/>
</dbReference>
<dbReference type="InterPro" id="IPR021914">
    <property type="entry name" value="TF_DELLA_N"/>
</dbReference>
<reference evidence="2 3" key="1">
    <citation type="journal article" date="2011" name="Nat. Genet.">
        <title>The genome of the mesopolyploid crop species Brassica rapa.</title>
        <authorList>
            <consortium name="Brassica rapa Genome Sequencing Project Consortium"/>
            <person name="Wang X."/>
            <person name="Wang H."/>
            <person name="Wang J."/>
            <person name="Sun R."/>
            <person name="Wu J."/>
            <person name="Liu S."/>
            <person name="Bai Y."/>
            <person name="Mun J.H."/>
            <person name="Bancroft I."/>
            <person name="Cheng F."/>
            <person name="Huang S."/>
            <person name="Li X."/>
            <person name="Hua W."/>
            <person name="Wang J."/>
            <person name="Wang X."/>
            <person name="Freeling M."/>
            <person name="Pires J.C."/>
            <person name="Paterson A.H."/>
            <person name="Chalhoub B."/>
            <person name="Wang B."/>
            <person name="Hayward A."/>
            <person name="Sharpe A.G."/>
            <person name="Park B.S."/>
            <person name="Weisshaar B."/>
            <person name="Liu B."/>
            <person name="Li B."/>
            <person name="Liu B."/>
            <person name="Tong C."/>
            <person name="Song C."/>
            <person name="Duran C."/>
            <person name="Peng C."/>
            <person name="Geng C."/>
            <person name="Koh C."/>
            <person name="Lin C."/>
            <person name="Edwards D."/>
            <person name="Mu D."/>
            <person name="Shen D."/>
            <person name="Soumpourou E."/>
            <person name="Li F."/>
            <person name="Fraser F."/>
            <person name="Conant G."/>
            <person name="Lassalle G."/>
            <person name="King G.J."/>
            <person name="Bonnema G."/>
            <person name="Tang H."/>
            <person name="Wang H."/>
            <person name="Belcram H."/>
            <person name="Zhou H."/>
            <person name="Hirakawa H."/>
            <person name="Abe H."/>
            <person name="Guo H."/>
            <person name="Wang H."/>
            <person name="Jin H."/>
            <person name="Parkin I.A."/>
            <person name="Batley J."/>
            <person name="Kim J.S."/>
            <person name="Just J."/>
            <person name="Li J."/>
            <person name="Xu J."/>
            <person name="Deng J."/>
            <person name="Kim J.A."/>
            <person name="Li J."/>
            <person name="Yu J."/>
            <person name="Meng J."/>
            <person name="Wang J."/>
            <person name="Min J."/>
            <person name="Poulain J."/>
            <person name="Wang J."/>
            <person name="Hatakeyama K."/>
            <person name="Wu K."/>
            <person name="Wang L."/>
            <person name="Fang L."/>
            <person name="Trick M."/>
            <person name="Links M.G."/>
            <person name="Zhao M."/>
            <person name="Jin M."/>
            <person name="Ramchiary N."/>
            <person name="Drou N."/>
            <person name="Berkman P.J."/>
            <person name="Cai Q."/>
            <person name="Huang Q."/>
            <person name="Li R."/>
            <person name="Tabata S."/>
            <person name="Cheng S."/>
            <person name="Zhang S."/>
            <person name="Zhang S."/>
            <person name="Huang S."/>
            <person name="Sato S."/>
            <person name="Sun S."/>
            <person name="Kwon S.J."/>
            <person name="Choi S.R."/>
            <person name="Lee T.H."/>
            <person name="Fan W."/>
            <person name="Zhao X."/>
            <person name="Tan X."/>
            <person name="Xu X."/>
            <person name="Wang Y."/>
            <person name="Qiu Y."/>
            <person name="Yin Y."/>
            <person name="Li Y."/>
            <person name="Du Y."/>
            <person name="Liao Y."/>
            <person name="Lim Y."/>
            <person name="Narusaka Y."/>
            <person name="Wang Y."/>
            <person name="Wang Z."/>
            <person name="Li Z."/>
            <person name="Wang Z."/>
            <person name="Xiong Z."/>
            <person name="Zhang Z."/>
        </authorList>
    </citation>
    <scope>NUCLEOTIDE SEQUENCE [LARGE SCALE GENOMIC DNA]</scope>
    <source>
        <strain evidence="2 3">cv. Chiifu-401-42</strain>
    </source>
</reference>
<dbReference type="InParanoid" id="M4D099"/>
<protein>
    <recommendedName>
        <fullName evidence="1">Transcriptional factor DELLA N-terminal domain-containing protein</fullName>
    </recommendedName>
</protein>
<evidence type="ECO:0000313" key="3">
    <source>
        <dbReference type="Proteomes" id="UP000011750"/>
    </source>
</evidence>
<accession>M4D099</accession>
<evidence type="ECO:0000259" key="1">
    <source>
        <dbReference type="Pfam" id="PF12041"/>
    </source>
</evidence>
<dbReference type="InterPro" id="IPR038088">
    <property type="entry name" value="DELLA_N_sf"/>
</dbReference>
<dbReference type="Gene3D" id="1.10.10.1290">
    <property type="entry name" value="Transcriptional regulator DELLA, N-terminal domain"/>
    <property type="match status" value="1"/>
</dbReference>
<dbReference type="AlphaFoldDB" id="M4D099"/>
<keyword evidence="3" id="KW-1185">Reference proteome</keyword>
<sequence>MHRSLSGAPEFNVFYKCNLHRPPQRNHSRAKLLLSLSLNLPRLGSISPDIFFDEDKMMMVKEEEDNELLGVLGYKVRSSEMAEVALKLEQSGTFIGSDVYRICRDGVDGTG</sequence>
<reference evidence="2" key="3">
    <citation type="submission" date="2023-03" db="UniProtKB">
        <authorList>
            <consortium name="EnsemblPlants"/>
        </authorList>
    </citation>
    <scope>IDENTIFICATION</scope>
    <source>
        <strain evidence="2">cv. Chiifu-401-42</strain>
    </source>
</reference>
<dbReference type="Proteomes" id="UP000011750">
    <property type="component" value="Chromosome A06"/>
</dbReference>
<organism evidence="2 3">
    <name type="scientific">Brassica campestris</name>
    <name type="common">Field mustard</name>
    <dbReference type="NCBI Taxonomy" id="3711"/>
    <lineage>
        <taxon>Eukaryota</taxon>
        <taxon>Viridiplantae</taxon>
        <taxon>Streptophyta</taxon>
        <taxon>Embryophyta</taxon>
        <taxon>Tracheophyta</taxon>
        <taxon>Spermatophyta</taxon>
        <taxon>Magnoliopsida</taxon>
        <taxon>eudicotyledons</taxon>
        <taxon>Gunneridae</taxon>
        <taxon>Pentapetalae</taxon>
        <taxon>rosids</taxon>
        <taxon>malvids</taxon>
        <taxon>Brassicales</taxon>
        <taxon>Brassicaceae</taxon>
        <taxon>Brassiceae</taxon>
        <taxon>Brassica</taxon>
    </lineage>
</organism>
<evidence type="ECO:0000313" key="2">
    <source>
        <dbReference type="EnsemblPlants" id="Bra009897.1-P"/>
    </source>
</evidence>
<dbReference type="STRING" id="51351.M4D099"/>
<feature type="domain" description="Transcriptional factor DELLA N-terminal" evidence="1">
    <location>
        <begin position="67"/>
        <end position="95"/>
    </location>
</feature>
<dbReference type="Gramene" id="Bra009897.1">
    <property type="protein sequence ID" value="Bra009897.1-P"/>
    <property type="gene ID" value="Bra009897"/>
</dbReference>
<proteinExistence type="predicted"/>
<dbReference type="HOGENOM" id="CLU_2161984_0_0_1"/>